<evidence type="ECO:0000256" key="9">
    <source>
        <dbReference type="SAM" id="Phobius"/>
    </source>
</evidence>
<feature type="coiled-coil region" evidence="7">
    <location>
        <begin position="341"/>
        <end position="432"/>
    </location>
</feature>
<organism evidence="10 11">
    <name type="scientific">Sphagnum jensenii</name>
    <dbReference type="NCBI Taxonomy" id="128206"/>
    <lineage>
        <taxon>Eukaryota</taxon>
        <taxon>Viridiplantae</taxon>
        <taxon>Streptophyta</taxon>
        <taxon>Embryophyta</taxon>
        <taxon>Bryophyta</taxon>
        <taxon>Sphagnophytina</taxon>
        <taxon>Sphagnopsida</taxon>
        <taxon>Sphagnales</taxon>
        <taxon>Sphagnaceae</taxon>
        <taxon>Sphagnum</taxon>
    </lineage>
</organism>
<evidence type="ECO:0000256" key="6">
    <source>
        <dbReference type="ARBA" id="ARBA00023136"/>
    </source>
</evidence>
<dbReference type="PANTHER" id="PTHR13815:SF5">
    <property type="entry name" value="GOLGIN CANDIDATE 2"/>
    <property type="match status" value="1"/>
</dbReference>
<feature type="region of interest" description="Disordered" evidence="8">
    <location>
        <begin position="117"/>
        <end position="143"/>
    </location>
</feature>
<name>A0ABP0VSW2_9BRYO</name>
<dbReference type="Pfam" id="PF09787">
    <property type="entry name" value="Golgin_A5"/>
    <property type="match status" value="1"/>
</dbReference>
<dbReference type="EMBL" id="OZ020105">
    <property type="protein sequence ID" value="CAK9257569.1"/>
    <property type="molecule type" value="Genomic_DNA"/>
</dbReference>
<dbReference type="Proteomes" id="UP001497444">
    <property type="component" value="Chromosome 10"/>
</dbReference>
<dbReference type="PANTHER" id="PTHR13815">
    <property type="entry name" value="GOLGIN-84"/>
    <property type="match status" value="1"/>
</dbReference>
<accession>A0ABP0VSW2</accession>
<keyword evidence="6 9" id="KW-0472">Membrane</keyword>
<feature type="compositionally biased region" description="Low complexity" evidence="8">
    <location>
        <begin position="123"/>
        <end position="139"/>
    </location>
</feature>
<sequence length="717" mass="78822">MAGWISSRLKAAEQLLQQIDQQAAGSLRKQERQVVEAPTRSTIDEHGSRDGLTNHNTSLLQTPKKERHEVLSGGKARQSEMLLQAQGPPGSRRNIPGSGSTKAAPVTQDWTELLGSGELVPPAASSSVARSSSSVGSSSEHTAAAVHPTLKELNAPGQAGEAIGEVFAEEPPPVHEEEGKDNGSAAILAADHALEIAEFDKRLTLLRKDADLTTDTDSVGQTEATPREELLQGLVKNDFAVKQEVAEEERGNGEQREEALGAIPAALEITNLPSEIVWENTNQEDFDEDIGEGSTISSSEEESERSGSDSESDSEYEERVRRRRERRRDIAIRRAAKAAAAEAARAAIRDREDLVAKLEKEKEALEHLLAEKEEEQVKDAVELRRSIKEVIHAVEIEKHQHTLTRREGLAREAHLEAKNAELTKALAAAERNLEDEVCCLWTFLYWEQVLYASGIHNKVNLKIASCSGTTLSQHLCSLHWCDNVACMKVIYELGPKSMTLMIVPYAEQAKELEEKIAIASEAHYTPSVMELELQTRLNQLTDHLIQKQAQVEALSTEKATLHFRLEAASNTLREAKSAAQSRASKRNKANSGGGDWSMYDDDIEYGLSRPYSSKDKGFVQADFDHPITQGTGSHPVMQLVLQMDSLFLGGARILRTHNSARALAGLYLFALHGWVLFVLYMHSRAGKESNPALLMQMGVNSLRNLTADPNATSGIRD</sequence>
<keyword evidence="4" id="KW-0333">Golgi apparatus</keyword>
<evidence type="ECO:0000256" key="7">
    <source>
        <dbReference type="SAM" id="Coils"/>
    </source>
</evidence>
<evidence type="ECO:0000256" key="5">
    <source>
        <dbReference type="ARBA" id="ARBA00023054"/>
    </source>
</evidence>
<evidence type="ECO:0000256" key="4">
    <source>
        <dbReference type="ARBA" id="ARBA00023034"/>
    </source>
</evidence>
<evidence type="ECO:0000256" key="2">
    <source>
        <dbReference type="ARBA" id="ARBA00022692"/>
    </source>
</evidence>
<proteinExistence type="predicted"/>
<keyword evidence="5 7" id="KW-0175">Coiled coil</keyword>
<evidence type="ECO:0008006" key="12">
    <source>
        <dbReference type="Google" id="ProtNLM"/>
    </source>
</evidence>
<feature type="compositionally biased region" description="Polar residues" evidence="8">
    <location>
        <begin position="51"/>
        <end position="61"/>
    </location>
</feature>
<keyword evidence="11" id="KW-1185">Reference proteome</keyword>
<keyword evidence="3 9" id="KW-1133">Transmembrane helix</keyword>
<protein>
    <recommendedName>
        <fullName evidence="12">Golgin candidate 1</fullName>
    </recommendedName>
</protein>
<evidence type="ECO:0000313" key="11">
    <source>
        <dbReference type="Proteomes" id="UP001497444"/>
    </source>
</evidence>
<feature type="transmembrane region" description="Helical" evidence="9">
    <location>
        <begin position="662"/>
        <end position="681"/>
    </location>
</feature>
<keyword evidence="2 9" id="KW-0812">Transmembrane</keyword>
<evidence type="ECO:0000256" key="3">
    <source>
        <dbReference type="ARBA" id="ARBA00022989"/>
    </source>
</evidence>
<comment type="subcellular location">
    <subcellularLocation>
        <location evidence="1">Golgi apparatus membrane</location>
    </subcellularLocation>
</comment>
<gene>
    <name evidence="10" type="ORF">CSSPJE1EN1_LOCUS3047</name>
</gene>
<feature type="region of interest" description="Disordered" evidence="8">
    <location>
        <begin position="282"/>
        <end position="321"/>
    </location>
</feature>
<evidence type="ECO:0000313" key="10">
    <source>
        <dbReference type="EMBL" id="CAK9257569.1"/>
    </source>
</evidence>
<feature type="compositionally biased region" description="Acidic residues" evidence="8">
    <location>
        <begin position="282"/>
        <end position="291"/>
    </location>
</feature>
<reference evidence="10" key="1">
    <citation type="submission" date="2024-02" db="EMBL/GenBank/DDBJ databases">
        <authorList>
            <consortium name="ELIXIR-Norway"/>
            <consortium name="Elixir Norway"/>
        </authorList>
    </citation>
    <scope>NUCLEOTIDE SEQUENCE</scope>
</reference>
<evidence type="ECO:0000256" key="1">
    <source>
        <dbReference type="ARBA" id="ARBA00004394"/>
    </source>
</evidence>
<feature type="region of interest" description="Disordered" evidence="8">
    <location>
        <begin position="24"/>
        <end position="104"/>
    </location>
</feature>
<dbReference type="InterPro" id="IPR019177">
    <property type="entry name" value="Golgin_subfamily_A_member_5"/>
</dbReference>
<evidence type="ECO:0000256" key="8">
    <source>
        <dbReference type="SAM" id="MobiDB-lite"/>
    </source>
</evidence>